<dbReference type="PANTHER" id="PTHR33386">
    <property type="entry name" value="OS02G0740600 PROTEIN"/>
    <property type="match status" value="1"/>
</dbReference>
<feature type="compositionally biased region" description="Polar residues" evidence="1">
    <location>
        <begin position="1"/>
        <end position="17"/>
    </location>
</feature>
<dbReference type="Proteomes" id="UP001293593">
    <property type="component" value="Unassembled WGS sequence"/>
</dbReference>
<evidence type="ECO:0000256" key="1">
    <source>
        <dbReference type="SAM" id="MobiDB-lite"/>
    </source>
</evidence>
<reference evidence="2" key="1">
    <citation type="submission" date="2023-10" db="EMBL/GenBank/DDBJ databases">
        <title>Chromosome-level genome of the transformable northern wattle, Acacia crassicarpa.</title>
        <authorList>
            <person name="Massaro I."/>
            <person name="Sinha N.R."/>
            <person name="Poethig S."/>
            <person name="Leichty A.R."/>
        </authorList>
    </citation>
    <scope>NUCLEOTIDE SEQUENCE</scope>
    <source>
        <strain evidence="2">Acra3RX</strain>
        <tissue evidence="2">Leaf</tissue>
    </source>
</reference>
<accession>A0AAE1IT79</accession>
<dbReference type="PANTHER" id="PTHR33386:SF5">
    <property type="entry name" value="OS02G0740600 PROTEIN"/>
    <property type="match status" value="1"/>
</dbReference>
<proteinExistence type="predicted"/>
<gene>
    <name evidence="2" type="ORF">QN277_006744</name>
</gene>
<sequence>MEGNSSYGTSWADQWDNNPDPVAVDAKNNHTGYKQKVGEGLEKTKSVAKTGMTKLKQGTSVGLNWIKSKYQKTSTKS</sequence>
<organism evidence="2 3">
    <name type="scientific">Acacia crassicarpa</name>
    <name type="common">northern wattle</name>
    <dbReference type="NCBI Taxonomy" id="499986"/>
    <lineage>
        <taxon>Eukaryota</taxon>
        <taxon>Viridiplantae</taxon>
        <taxon>Streptophyta</taxon>
        <taxon>Embryophyta</taxon>
        <taxon>Tracheophyta</taxon>
        <taxon>Spermatophyta</taxon>
        <taxon>Magnoliopsida</taxon>
        <taxon>eudicotyledons</taxon>
        <taxon>Gunneridae</taxon>
        <taxon>Pentapetalae</taxon>
        <taxon>rosids</taxon>
        <taxon>fabids</taxon>
        <taxon>Fabales</taxon>
        <taxon>Fabaceae</taxon>
        <taxon>Caesalpinioideae</taxon>
        <taxon>mimosoid clade</taxon>
        <taxon>Acacieae</taxon>
        <taxon>Acacia</taxon>
    </lineage>
</organism>
<dbReference type="EMBL" id="JAWXYG010000012">
    <property type="protein sequence ID" value="KAK4257112.1"/>
    <property type="molecule type" value="Genomic_DNA"/>
</dbReference>
<protein>
    <recommendedName>
        <fullName evidence="4">CDP-diacylglycerol-glycerol-3-phosphate 3-phosphatidyltransferase</fullName>
    </recommendedName>
</protein>
<keyword evidence="3" id="KW-1185">Reference proteome</keyword>
<feature type="region of interest" description="Disordered" evidence="1">
    <location>
        <begin position="1"/>
        <end position="21"/>
    </location>
</feature>
<dbReference type="AlphaFoldDB" id="A0AAE1IT79"/>
<evidence type="ECO:0000313" key="2">
    <source>
        <dbReference type="EMBL" id="KAK4257112.1"/>
    </source>
</evidence>
<name>A0AAE1IT79_9FABA</name>
<comment type="caution">
    <text evidence="2">The sequence shown here is derived from an EMBL/GenBank/DDBJ whole genome shotgun (WGS) entry which is preliminary data.</text>
</comment>
<evidence type="ECO:0008006" key="4">
    <source>
        <dbReference type="Google" id="ProtNLM"/>
    </source>
</evidence>
<evidence type="ECO:0000313" key="3">
    <source>
        <dbReference type="Proteomes" id="UP001293593"/>
    </source>
</evidence>